<dbReference type="Proteomes" id="UP001491310">
    <property type="component" value="Unassembled WGS sequence"/>
</dbReference>
<dbReference type="SMART" id="SM00257">
    <property type="entry name" value="LysM"/>
    <property type="match status" value="1"/>
</dbReference>
<feature type="signal peptide" evidence="1">
    <location>
        <begin position="1"/>
        <end position="18"/>
    </location>
</feature>
<proteinExistence type="predicted"/>
<dbReference type="Gene3D" id="3.10.350.10">
    <property type="entry name" value="LysM domain"/>
    <property type="match status" value="1"/>
</dbReference>
<evidence type="ECO:0000313" key="4">
    <source>
        <dbReference type="Proteomes" id="UP001491310"/>
    </source>
</evidence>
<dbReference type="EMBL" id="JALJOT010000002">
    <property type="protein sequence ID" value="KAK9917460.1"/>
    <property type="molecule type" value="Genomic_DNA"/>
</dbReference>
<dbReference type="SUPFAM" id="SSF54106">
    <property type="entry name" value="LysM domain"/>
    <property type="match status" value="1"/>
</dbReference>
<protein>
    <recommendedName>
        <fullName evidence="2">LysM domain-containing protein</fullName>
    </recommendedName>
</protein>
<dbReference type="Pfam" id="PF01476">
    <property type="entry name" value="LysM"/>
    <property type="match status" value="1"/>
</dbReference>
<keyword evidence="4" id="KW-1185">Reference proteome</keyword>
<organism evidence="3 4">
    <name type="scientific">Coccomyxa subellipsoidea</name>
    <dbReference type="NCBI Taxonomy" id="248742"/>
    <lineage>
        <taxon>Eukaryota</taxon>
        <taxon>Viridiplantae</taxon>
        <taxon>Chlorophyta</taxon>
        <taxon>core chlorophytes</taxon>
        <taxon>Trebouxiophyceae</taxon>
        <taxon>Trebouxiophyceae incertae sedis</taxon>
        <taxon>Coccomyxaceae</taxon>
        <taxon>Coccomyxa</taxon>
    </lineage>
</organism>
<feature type="chain" id="PRO_5047522583" description="LysM domain-containing protein" evidence="1">
    <location>
        <begin position="19"/>
        <end position="350"/>
    </location>
</feature>
<evidence type="ECO:0000259" key="2">
    <source>
        <dbReference type="PROSITE" id="PS51782"/>
    </source>
</evidence>
<dbReference type="InterPro" id="IPR036779">
    <property type="entry name" value="LysM_dom_sf"/>
</dbReference>
<reference evidence="3 4" key="1">
    <citation type="journal article" date="2024" name="Nat. Commun.">
        <title>Phylogenomics reveals the evolutionary origins of lichenization in chlorophyte algae.</title>
        <authorList>
            <person name="Puginier C."/>
            <person name="Libourel C."/>
            <person name="Otte J."/>
            <person name="Skaloud P."/>
            <person name="Haon M."/>
            <person name="Grisel S."/>
            <person name="Petersen M."/>
            <person name="Berrin J.G."/>
            <person name="Delaux P.M."/>
            <person name="Dal Grande F."/>
            <person name="Keller J."/>
        </authorList>
    </citation>
    <scope>NUCLEOTIDE SEQUENCE [LARGE SCALE GENOMIC DNA]</scope>
    <source>
        <strain evidence="3 4">SAG 216-7</strain>
    </source>
</reference>
<dbReference type="PROSITE" id="PS51782">
    <property type="entry name" value="LYSM"/>
    <property type="match status" value="1"/>
</dbReference>
<accession>A0ABR2Z0G7</accession>
<sequence length="350" mass="34539">MKSGVTLIIALLAVCAKCQPGAPAPSLTTAVQKLKAQAPATAQAIASALTGPSAACLIPAFGGTLINAPIMQGNPSATDVRPVSLPSQTAQVDSADGFWEDLGSVVAPLFPVVAAGVGAVGYALHVQEGLPDQILPEVSELPEGVDLAEIGELGAVALSTAQVDSAGLDDLQDGNVAAADSSFDQVQGTALANPTTAVNAALTAGRPLSALSPGASITAIQNSAVLAPRPQPVAASPTALPSSFAAGIAASKAVTAGGRKMMQTAKSSAPNCCSTYTVVQGDTLDSIAAKFGQSPKNGAAIIKTINGLPTTTVTPRQVLMLPCGRVLTYITSFNAAAGLNKAAGPAPSSG</sequence>
<dbReference type="InterPro" id="IPR018392">
    <property type="entry name" value="LysM"/>
</dbReference>
<comment type="caution">
    <text evidence="3">The sequence shown here is derived from an EMBL/GenBank/DDBJ whole genome shotgun (WGS) entry which is preliminary data.</text>
</comment>
<dbReference type="CDD" id="cd00118">
    <property type="entry name" value="LysM"/>
    <property type="match status" value="1"/>
</dbReference>
<feature type="domain" description="LysM" evidence="2">
    <location>
        <begin position="274"/>
        <end position="321"/>
    </location>
</feature>
<evidence type="ECO:0000313" key="3">
    <source>
        <dbReference type="EMBL" id="KAK9917460.1"/>
    </source>
</evidence>
<gene>
    <name evidence="3" type="ORF">WJX75_004543</name>
</gene>
<evidence type="ECO:0000256" key="1">
    <source>
        <dbReference type="SAM" id="SignalP"/>
    </source>
</evidence>
<name>A0ABR2Z0G7_9CHLO</name>
<keyword evidence="1" id="KW-0732">Signal</keyword>